<reference evidence="1 2" key="1">
    <citation type="journal article" date="2022" name="Allergy">
        <title>Genome assembly and annotation of Periplaneta americana reveal a comprehensive cockroach allergen profile.</title>
        <authorList>
            <person name="Wang L."/>
            <person name="Xiong Q."/>
            <person name="Saelim N."/>
            <person name="Wang L."/>
            <person name="Nong W."/>
            <person name="Wan A.T."/>
            <person name="Shi M."/>
            <person name="Liu X."/>
            <person name="Cao Q."/>
            <person name="Hui J.H.L."/>
            <person name="Sookrung N."/>
            <person name="Leung T.F."/>
            <person name="Tungtrongchitr A."/>
            <person name="Tsui S.K.W."/>
        </authorList>
    </citation>
    <scope>NUCLEOTIDE SEQUENCE [LARGE SCALE GENOMIC DNA]</scope>
    <source>
        <strain evidence="1">PWHHKU_190912</strain>
    </source>
</reference>
<sequence length="385" mass="44020">MAGLYEGGNEPPGSLKASQVFPGVSTEAFLAVQITSDAPRWNGAVREAERRCDLGTAWPHFGTWSHQLLNEARLEKRRELLNSQKFLAQTSYSTNERTAEASFTVTYRVTQAGENANICNAADKIRAFKRKLQFWMRSLAGREFESFPAFKDFLEENEGTLRELDEINEEFVKHLEDMHRENKKINTQFVEKTVTSCLSEIETLGYVLGACPYGETLRIHRHHAIRTKLADALRKLKYTVYEVVHGTADNGSNRRIDIIAISESLFQGMIIDPTIRFETYEGQPEDVHEEKRAIYVPNIPYYKDTRKYQLHDISITGLMFGARGTIPNFSSQFCYYERKKKTVSSAYIAMCDGCKHGMSYVKILKRSGDSIDPWVPRLKLDEALI</sequence>
<gene>
    <name evidence="1" type="ORF">ANN_09546</name>
</gene>
<protein>
    <submittedName>
        <fullName evidence="1">Uncharacterized protein</fullName>
    </submittedName>
</protein>
<name>A0ABQ8TLY3_PERAM</name>
<keyword evidence="2" id="KW-1185">Reference proteome</keyword>
<proteinExistence type="predicted"/>
<dbReference type="Proteomes" id="UP001148838">
    <property type="component" value="Unassembled WGS sequence"/>
</dbReference>
<dbReference type="EMBL" id="JAJSOF020000005">
    <property type="protein sequence ID" value="KAJ4447539.1"/>
    <property type="molecule type" value="Genomic_DNA"/>
</dbReference>
<evidence type="ECO:0000313" key="1">
    <source>
        <dbReference type="EMBL" id="KAJ4447539.1"/>
    </source>
</evidence>
<comment type="caution">
    <text evidence="1">The sequence shown here is derived from an EMBL/GenBank/DDBJ whole genome shotgun (WGS) entry which is preliminary data.</text>
</comment>
<accession>A0ABQ8TLY3</accession>
<organism evidence="1 2">
    <name type="scientific">Periplaneta americana</name>
    <name type="common">American cockroach</name>
    <name type="synonym">Blatta americana</name>
    <dbReference type="NCBI Taxonomy" id="6978"/>
    <lineage>
        <taxon>Eukaryota</taxon>
        <taxon>Metazoa</taxon>
        <taxon>Ecdysozoa</taxon>
        <taxon>Arthropoda</taxon>
        <taxon>Hexapoda</taxon>
        <taxon>Insecta</taxon>
        <taxon>Pterygota</taxon>
        <taxon>Neoptera</taxon>
        <taxon>Polyneoptera</taxon>
        <taxon>Dictyoptera</taxon>
        <taxon>Blattodea</taxon>
        <taxon>Blattoidea</taxon>
        <taxon>Blattidae</taxon>
        <taxon>Blattinae</taxon>
        <taxon>Periplaneta</taxon>
    </lineage>
</organism>
<evidence type="ECO:0000313" key="2">
    <source>
        <dbReference type="Proteomes" id="UP001148838"/>
    </source>
</evidence>